<feature type="domain" description="Cysteine-rich interdomain region 1 gamma" evidence="2">
    <location>
        <begin position="152"/>
        <end position="203"/>
    </location>
</feature>
<reference evidence="4 5" key="1">
    <citation type="submission" date="2013-02" db="EMBL/GenBank/DDBJ databases">
        <title>The Genome Annotation of Plasmodium falciparum Tanzania (2000708).</title>
        <authorList>
            <consortium name="The Broad Institute Genome Sequencing Platform"/>
            <consortium name="The Broad Institute Genome Sequencing Center for Infectious Disease"/>
            <person name="Neafsey D."/>
            <person name="Hoffman S."/>
            <person name="Volkman S."/>
            <person name="Rosenthal P."/>
            <person name="Walker B."/>
            <person name="Young S.K."/>
            <person name="Zeng Q."/>
            <person name="Gargeya S."/>
            <person name="Fitzgerald M."/>
            <person name="Haas B."/>
            <person name="Abouelleil A."/>
            <person name="Allen A.W."/>
            <person name="Alvarado L."/>
            <person name="Arachchi H.M."/>
            <person name="Berlin A.M."/>
            <person name="Chapman S.B."/>
            <person name="Gainer-Dewar J."/>
            <person name="Goldberg J."/>
            <person name="Griggs A."/>
            <person name="Gujja S."/>
            <person name="Hansen M."/>
            <person name="Howarth C."/>
            <person name="Imamovic A."/>
            <person name="Ireland A."/>
            <person name="Larimer J."/>
            <person name="McCowan C."/>
            <person name="Murphy C."/>
            <person name="Pearson M."/>
            <person name="Poon T.W."/>
            <person name="Priest M."/>
            <person name="Roberts A."/>
            <person name="Saif S."/>
            <person name="Shea T."/>
            <person name="Sisk P."/>
            <person name="Sykes S."/>
            <person name="Wortman J."/>
            <person name="Nusbaum C."/>
            <person name="Birren B."/>
        </authorList>
    </citation>
    <scope>NUCLEOTIDE SEQUENCE [LARGE SCALE GENOMIC DNA]</scope>
    <source>
        <strain evidence="5">Tanzania (2000708)</strain>
    </source>
</reference>
<dbReference type="AlphaFoldDB" id="A0A024WD53"/>
<sequence length="346" mass="40299">MLRDDYDTVPDLEYRDCGKYCRFYKKWIERKRTEFDEQKKKYKTESDSAQKNNDYNGFCGTLTTNKTAADFLNRLKNGPCKKDNDSGEHKTGDDYIKFDDHKTFGHENYCDPCPILGVQNTNTGWSEVTKKTCKDNAVITKDNIKTKIKADQQVVLHVSDNSTKEFEGHGLEACKDADIFKGIRKEEWECDKLCNSVVCFLKKKNENGTDLKQYIEIRALLKRWVDNFFDDYNKIKHKISHCINSGNKSTCTNDCPNKCKCVRKWIEKKKNEWEEIKKRFNDQYKKENNEGTSSNLNSFLETLIPQTDVDNVIGKVKTLSDLYDSNECIDTDTSKKGQHEYNDVVE</sequence>
<proteinExistence type="predicted"/>
<dbReference type="Pfam" id="PF22672">
    <property type="entry name" value="DBL_C"/>
    <property type="match status" value="1"/>
</dbReference>
<evidence type="ECO:0000313" key="5">
    <source>
        <dbReference type="Proteomes" id="UP000030708"/>
    </source>
</evidence>
<dbReference type="Gene3D" id="1.20.58.1930">
    <property type="match status" value="1"/>
</dbReference>
<dbReference type="InterPro" id="IPR041480">
    <property type="entry name" value="CIDR1_gamma"/>
</dbReference>
<dbReference type="FunFam" id="1.20.58.1930:FF:000001">
    <property type="entry name" value="Erythrocyte membrane protein 1, PfEMP1"/>
    <property type="match status" value="1"/>
</dbReference>
<dbReference type="EMBL" id="KI926312">
    <property type="protein sequence ID" value="ETW38310.1"/>
    <property type="molecule type" value="Genomic_DNA"/>
</dbReference>
<protein>
    <recommendedName>
        <fullName evidence="6">Duffy-binding-like domain-containing protein</fullName>
    </recommendedName>
</protein>
<evidence type="ECO:0008006" key="6">
    <source>
        <dbReference type="Google" id="ProtNLM"/>
    </source>
</evidence>
<feature type="domain" description="Duffy-binding-like" evidence="1">
    <location>
        <begin position="220"/>
        <end position="345"/>
    </location>
</feature>
<dbReference type="Gene3D" id="1.20.58.830">
    <property type="match status" value="1"/>
</dbReference>
<feature type="domain" description="Duffy-binding-like" evidence="3">
    <location>
        <begin position="3"/>
        <end position="107"/>
    </location>
</feature>
<dbReference type="Pfam" id="PF03011">
    <property type="entry name" value="PFEMP"/>
    <property type="match status" value="1"/>
</dbReference>
<accession>A0A024WD53</accession>
<feature type="non-terminal residue" evidence="4">
    <location>
        <position position="346"/>
    </location>
</feature>
<evidence type="ECO:0000259" key="3">
    <source>
        <dbReference type="Pfam" id="PF22672"/>
    </source>
</evidence>
<dbReference type="InterPro" id="IPR004258">
    <property type="entry name" value="DBL"/>
</dbReference>
<evidence type="ECO:0000313" key="4">
    <source>
        <dbReference type="EMBL" id="ETW38310.1"/>
    </source>
</evidence>
<dbReference type="InterPro" id="IPR054595">
    <property type="entry name" value="DBL_C"/>
</dbReference>
<gene>
    <name evidence="4" type="ORF">PFTANZ_00985</name>
</gene>
<evidence type="ECO:0000259" key="2">
    <source>
        <dbReference type="Pfam" id="PF18562"/>
    </source>
</evidence>
<organism evidence="4 5">
    <name type="scientific">Plasmodium falciparum Tanzania</name>
    <name type="common">2000708</name>
    <dbReference type="NCBI Taxonomy" id="1036725"/>
    <lineage>
        <taxon>Eukaryota</taxon>
        <taxon>Sar</taxon>
        <taxon>Alveolata</taxon>
        <taxon>Apicomplexa</taxon>
        <taxon>Aconoidasida</taxon>
        <taxon>Haemosporida</taxon>
        <taxon>Plasmodiidae</taxon>
        <taxon>Plasmodium</taxon>
        <taxon>Plasmodium (Laverania)</taxon>
    </lineage>
</organism>
<name>A0A024WD53_PLAFA</name>
<evidence type="ECO:0000259" key="1">
    <source>
        <dbReference type="Pfam" id="PF03011"/>
    </source>
</evidence>
<dbReference type="SUPFAM" id="SSF140924">
    <property type="entry name" value="Duffy binding domain-like"/>
    <property type="match status" value="2"/>
</dbReference>
<dbReference type="Pfam" id="PF18562">
    <property type="entry name" value="CIDR1_gamma"/>
    <property type="match status" value="1"/>
</dbReference>
<reference evidence="4 5" key="2">
    <citation type="submission" date="2013-02" db="EMBL/GenBank/DDBJ databases">
        <title>The Genome Sequence of Plasmodium falciparum Tanzania (2000708).</title>
        <authorList>
            <consortium name="The Broad Institute Genome Sequencing Platform"/>
            <consortium name="The Broad Institute Genome Sequencing Center for Infectious Disease"/>
            <person name="Neafsey D."/>
            <person name="Cheeseman I."/>
            <person name="Volkman S."/>
            <person name="Adams J."/>
            <person name="Walker B."/>
            <person name="Young S.K."/>
            <person name="Zeng Q."/>
            <person name="Gargeya S."/>
            <person name="Fitzgerald M."/>
            <person name="Haas B."/>
            <person name="Abouelleil A."/>
            <person name="Alvarado L."/>
            <person name="Arachchi H.M."/>
            <person name="Berlin A.M."/>
            <person name="Chapman S.B."/>
            <person name="Dewar J."/>
            <person name="Goldberg J."/>
            <person name="Griggs A."/>
            <person name="Gujja S."/>
            <person name="Hansen M."/>
            <person name="Howarth C."/>
            <person name="Imamovic A."/>
            <person name="Larimer J."/>
            <person name="McCowan C."/>
            <person name="Murphy C."/>
            <person name="Neiman D."/>
            <person name="Pearson M."/>
            <person name="Priest M."/>
            <person name="Roberts A."/>
            <person name="Saif S."/>
            <person name="Shea T."/>
            <person name="Sisk P."/>
            <person name="Sykes S."/>
            <person name="Wortman J."/>
            <person name="Nusbaum C."/>
            <person name="Birren B."/>
        </authorList>
    </citation>
    <scope>NUCLEOTIDE SEQUENCE [LARGE SCALE GENOMIC DNA]</scope>
    <source>
        <strain evidence="5">Tanzania (2000708)</strain>
    </source>
</reference>
<dbReference type="Proteomes" id="UP000030708">
    <property type="component" value="Unassembled WGS sequence"/>
</dbReference>